<evidence type="ECO:0000313" key="3">
    <source>
        <dbReference type="Proteomes" id="UP000226431"/>
    </source>
</evidence>
<organism evidence="2 3">
    <name type="scientific">Ophiocordyceps camponoti-rufipedis</name>
    <dbReference type="NCBI Taxonomy" id="2004952"/>
    <lineage>
        <taxon>Eukaryota</taxon>
        <taxon>Fungi</taxon>
        <taxon>Dikarya</taxon>
        <taxon>Ascomycota</taxon>
        <taxon>Pezizomycotina</taxon>
        <taxon>Sordariomycetes</taxon>
        <taxon>Hypocreomycetidae</taxon>
        <taxon>Hypocreales</taxon>
        <taxon>Ophiocordycipitaceae</taxon>
        <taxon>Ophiocordyceps</taxon>
    </lineage>
</organism>
<keyword evidence="3" id="KW-1185">Reference proteome</keyword>
<dbReference type="AlphaFoldDB" id="A0A2C5Z3R4"/>
<evidence type="ECO:0000313" key="2">
    <source>
        <dbReference type="EMBL" id="PHH76475.1"/>
    </source>
</evidence>
<name>A0A2C5Z3R4_9HYPO</name>
<feature type="region of interest" description="Disordered" evidence="1">
    <location>
        <begin position="124"/>
        <end position="225"/>
    </location>
</feature>
<dbReference type="Proteomes" id="UP000226431">
    <property type="component" value="Unassembled WGS sequence"/>
</dbReference>
<feature type="compositionally biased region" description="Basic residues" evidence="1">
    <location>
        <begin position="20"/>
        <end position="30"/>
    </location>
</feature>
<accession>A0A2C5Z3R4</accession>
<gene>
    <name evidence="2" type="ORF">CDD80_1515</name>
</gene>
<evidence type="ECO:0000256" key="1">
    <source>
        <dbReference type="SAM" id="MobiDB-lite"/>
    </source>
</evidence>
<dbReference type="EMBL" id="NJES01000162">
    <property type="protein sequence ID" value="PHH76475.1"/>
    <property type="molecule type" value="Genomic_DNA"/>
</dbReference>
<protein>
    <submittedName>
        <fullName evidence="2">Uncharacterized protein</fullName>
    </submittedName>
</protein>
<feature type="compositionally biased region" description="Polar residues" evidence="1">
    <location>
        <begin position="47"/>
        <end position="68"/>
    </location>
</feature>
<feature type="region of interest" description="Disordered" evidence="1">
    <location>
        <begin position="1"/>
        <end position="79"/>
    </location>
</feature>
<reference evidence="2 3" key="1">
    <citation type="submission" date="2017-06" db="EMBL/GenBank/DDBJ databases">
        <title>Ant-infecting Ophiocordyceps genomes reveal a high diversity of potential behavioral manipulation genes and a possible major role for enterotoxins.</title>
        <authorList>
            <person name="De Bekker C."/>
            <person name="Evans H.C."/>
            <person name="Brachmann A."/>
            <person name="Hughes D.P."/>
        </authorList>
    </citation>
    <scope>NUCLEOTIDE SEQUENCE [LARGE SCALE GENOMIC DNA]</scope>
    <source>
        <strain evidence="2 3">Map16</strain>
    </source>
</reference>
<comment type="caution">
    <text evidence="2">The sequence shown here is derived from an EMBL/GenBank/DDBJ whole genome shotgun (WGS) entry which is preliminary data.</text>
</comment>
<sequence>MDRVLPEGMYRALPEGNPRNKQKKERRRLRAQLQSLLNKEANPSPIPLTQTTNPPKTDNKTAAGTAVSNEARPQAEKQAVATPMTIRIVDPRAEGRNGFETGAGAGRLNAKTLRKGGEELVSARGMKKQMGGRDVKVKVESPSATSALRNIPIPPPTQTTTNTVNKNNNNNNNNNKKKKNNNNNHAPTPPANAPKNPRKRRQKRPLADADAPQPKRVKGPEGGQNLLERQLESFKRRLGWGSSSGCGGGEVATVKMEFQLPPLAFLQTPLFSTNTCPDEQHDDDGRGRAGGTNAPAAATRAEVMTTRAVADLRASIAAFREAAVRHREVAEEMIAVVRTEVGRVLGGKRG</sequence>
<feature type="compositionally biased region" description="Low complexity" evidence="1">
    <location>
        <begin position="158"/>
        <end position="174"/>
    </location>
</feature>
<feature type="region of interest" description="Disordered" evidence="1">
    <location>
        <begin position="275"/>
        <end position="300"/>
    </location>
</feature>
<proteinExistence type="predicted"/>
<dbReference type="OrthoDB" id="10592935at2759"/>